<gene>
    <name evidence="7" type="ORF">K8U80_01805</name>
</gene>
<keyword evidence="5 6" id="KW-0472">Membrane</keyword>
<dbReference type="AlphaFoldDB" id="A0A921IMK3"/>
<evidence type="ECO:0000313" key="8">
    <source>
        <dbReference type="Proteomes" id="UP000746751"/>
    </source>
</evidence>
<dbReference type="InterPro" id="IPR045863">
    <property type="entry name" value="CorA_TM1_TM2"/>
</dbReference>
<name>A0A921IMK3_9ACTN</name>
<dbReference type="InterPro" id="IPR002523">
    <property type="entry name" value="MgTranspt_CorA/ZnTranspt_ZntB"/>
</dbReference>
<protein>
    <submittedName>
        <fullName evidence="7">Magnesium transporter CorA family protein</fullName>
    </submittedName>
</protein>
<evidence type="ECO:0000256" key="5">
    <source>
        <dbReference type="ARBA" id="ARBA00023136"/>
    </source>
</evidence>
<dbReference type="GO" id="GO:0046873">
    <property type="term" value="F:metal ion transmembrane transporter activity"/>
    <property type="evidence" value="ECO:0007669"/>
    <property type="project" value="InterPro"/>
</dbReference>
<dbReference type="Gene3D" id="3.30.460.20">
    <property type="entry name" value="CorA soluble domain-like"/>
    <property type="match status" value="1"/>
</dbReference>
<reference evidence="7" key="2">
    <citation type="submission" date="2021-09" db="EMBL/GenBank/DDBJ databases">
        <authorList>
            <person name="Gilroy R."/>
        </authorList>
    </citation>
    <scope>NUCLEOTIDE SEQUENCE</scope>
    <source>
        <strain evidence="7">ChiGjej2B2-7701</strain>
    </source>
</reference>
<comment type="subcellular location">
    <subcellularLocation>
        <location evidence="1">Membrane</location>
        <topology evidence="1">Multi-pass membrane protein</topology>
    </subcellularLocation>
</comment>
<dbReference type="Gene3D" id="1.20.58.340">
    <property type="entry name" value="Magnesium transport protein CorA, transmembrane region"/>
    <property type="match status" value="2"/>
</dbReference>
<accession>A0A921IMK3</accession>
<sequence length="323" mass="36759">MVECFMTGLDGITTKIDNPEPGCWVNVVNPSPDETSWLEDTVGIVPEFVRSALDEEEISHIDYDEDVNQTLVIVDYPSAEDVEDMQDPSMLQYTTLPISIIFLRNQNIIVTVSLQESPIVQDMASGRVRQVNTRMRTRFLLQMLLRISQSYLVCLRRIDRLSTKTEQHLYGSMRNEELLQMLSLEKSLVYFSTSLKSAEVTLNKIMHGHMITLYEEDQDLMEDVMIEVHQAQEMCNIYSNILSGTMDAYASVISNNLNIVMKVLTVITIVMAIPNIVFGFYGMNVGLPFEGLPFVDSWLFPTLLAVASCLVAAYIFKRKGLWR</sequence>
<dbReference type="CDD" id="cd12827">
    <property type="entry name" value="EcCorA_ZntB-like_u2"/>
    <property type="match status" value="1"/>
</dbReference>
<keyword evidence="4 6" id="KW-1133">Transmembrane helix</keyword>
<dbReference type="PANTHER" id="PTHR47891">
    <property type="entry name" value="TRANSPORTER-RELATED"/>
    <property type="match status" value="1"/>
</dbReference>
<comment type="similarity">
    <text evidence="2">Belongs to the CorA metal ion transporter (MIT) (TC 1.A.35) family.</text>
</comment>
<evidence type="ECO:0000256" key="6">
    <source>
        <dbReference type="SAM" id="Phobius"/>
    </source>
</evidence>
<dbReference type="InterPro" id="IPR045861">
    <property type="entry name" value="CorA_cytoplasmic_dom"/>
</dbReference>
<dbReference type="SUPFAM" id="SSF144083">
    <property type="entry name" value="Magnesium transport protein CorA, transmembrane region"/>
    <property type="match status" value="1"/>
</dbReference>
<comment type="caution">
    <text evidence="7">The sequence shown here is derived from an EMBL/GenBank/DDBJ whole genome shotgun (WGS) entry which is preliminary data.</text>
</comment>
<dbReference type="SUPFAM" id="SSF143865">
    <property type="entry name" value="CorA soluble domain-like"/>
    <property type="match status" value="1"/>
</dbReference>
<evidence type="ECO:0000256" key="2">
    <source>
        <dbReference type="ARBA" id="ARBA00009765"/>
    </source>
</evidence>
<evidence type="ECO:0000256" key="3">
    <source>
        <dbReference type="ARBA" id="ARBA00022692"/>
    </source>
</evidence>
<evidence type="ECO:0000256" key="1">
    <source>
        <dbReference type="ARBA" id="ARBA00004141"/>
    </source>
</evidence>
<feature type="transmembrane region" description="Helical" evidence="6">
    <location>
        <begin position="298"/>
        <end position="316"/>
    </location>
</feature>
<dbReference type="Proteomes" id="UP000746751">
    <property type="component" value="Unassembled WGS sequence"/>
</dbReference>
<dbReference type="Pfam" id="PF01544">
    <property type="entry name" value="CorA"/>
    <property type="match status" value="1"/>
</dbReference>
<dbReference type="InterPro" id="IPR047199">
    <property type="entry name" value="CorA-like"/>
</dbReference>
<dbReference type="GO" id="GO:0016020">
    <property type="term" value="C:membrane"/>
    <property type="evidence" value="ECO:0007669"/>
    <property type="project" value="UniProtKB-SubCell"/>
</dbReference>
<reference evidence="7" key="1">
    <citation type="journal article" date="2021" name="PeerJ">
        <title>Extensive microbial diversity within the chicken gut microbiome revealed by metagenomics and culture.</title>
        <authorList>
            <person name="Gilroy R."/>
            <person name="Ravi A."/>
            <person name="Getino M."/>
            <person name="Pursley I."/>
            <person name="Horton D.L."/>
            <person name="Alikhan N.F."/>
            <person name="Baker D."/>
            <person name="Gharbi K."/>
            <person name="Hall N."/>
            <person name="Watson M."/>
            <person name="Adriaenssens E.M."/>
            <person name="Foster-Nyarko E."/>
            <person name="Jarju S."/>
            <person name="Secka A."/>
            <person name="Antonio M."/>
            <person name="Oren A."/>
            <person name="Chaudhuri R.R."/>
            <person name="La Ragione R."/>
            <person name="Hildebrand F."/>
            <person name="Pallen M.J."/>
        </authorList>
    </citation>
    <scope>NUCLEOTIDE SEQUENCE</scope>
    <source>
        <strain evidence="7">ChiGjej2B2-7701</strain>
    </source>
</reference>
<dbReference type="PANTHER" id="PTHR47891:SF2">
    <property type="entry name" value="MAGNESIUM AND COBALT TRANSPORTER"/>
    <property type="match status" value="1"/>
</dbReference>
<feature type="transmembrane region" description="Helical" evidence="6">
    <location>
        <begin position="259"/>
        <end position="278"/>
    </location>
</feature>
<evidence type="ECO:0000256" key="4">
    <source>
        <dbReference type="ARBA" id="ARBA00022989"/>
    </source>
</evidence>
<organism evidence="7 8">
    <name type="scientific">Collinsella ihumii</name>
    <dbReference type="NCBI Taxonomy" id="1720204"/>
    <lineage>
        <taxon>Bacteria</taxon>
        <taxon>Bacillati</taxon>
        <taxon>Actinomycetota</taxon>
        <taxon>Coriobacteriia</taxon>
        <taxon>Coriobacteriales</taxon>
        <taxon>Coriobacteriaceae</taxon>
        <taxon>Collinsella</taxon>
    </lineage>
</organism>
<keyword evidence="3 6" id="KW-0812">Transmembrane</keyword>
<dbReference type="EMBL" id="DYVF01000014">
    <property type="protein sequence ID" value="HJG30110.1"/>
    <property type="molecule type" value="Genomic_DNA"/>
</dbReference>
<proteinExistence type="inferred from homology"/>
<evidence type="ECO:0000313" key="7">
    <source>
        <dbReference type="EMBL" id="HJG30110.1"/>
    </source>
</evidence>